<dbReference type="HOGENOM" id="CLU_2254022_0_0_1"/>
<dbReference type="GO" id="GO:0015297">
    <property type="term" value="F:antiporter activity"/>
    <property type="evidence" value="ECO:0007669"/>
    <property type="project" value="InterPro"/>
</dbReference>
<evidence type="ECO:0000313" key="3">
    <source>
        <dbReference type="EMBL" id="ACN35443.1"/>
    </source>
</evidence>
<evidence type="ECO:0000256" key="2">
    <source>
        <dbReference type="SAM" id="Phobius"/>
    </source>
</evidence>
<organism evidence="3">
    <name type="scientific">Zea mays</name>
    <name type="common">Maize</name>
    <dbReference type="NCBI Taxonomy" id="4577"/>
    <lineage>
        <taxon>Eukaryota</taxon>
        <taxon>Viridiplantae</taxon>
        <taxon>Streptophyta</taxon>
        <taxon>Embryophyta</taxon>
        <taxon>Tracheophyta</taxon>
        <taxon>Spermatophyta</taxon>
        <taxon>Magnoliopsida</taxon>
        <taxon>Liliopsida</taxon>
        <taxon>Poales</taxon>
        <taxon>Poaceae</taxon>
        <taxon>PACMAD clade</taxon>
        <taxon>Panicoideae</taxon>
        <taxon>Andropogonodae</taxon>
        <taxon>Andropogoneae</taxon>
        <taxon>Tripsacinae</taxon>
        <taxon>Zea</taxon>
    </lineage>
</organism>
<dbReference type="Pfam" id="PF01554">
    <property type="entry name" value="MatE"/>
    <property type="match status" value="1"/>
</dbReference>
<keyword evidence="2" id="KW-1133">Transmembrane helix</keyword>
<name>C0PJS7_MAIZE</name>
<feature type="transmembrane region" description="Helical" evidence="2">
    <location>
        <begin position="26"/>
        <end position="52"/>
    </location>
</feature>
<protein>
    <submittedName>
        <fullName evidence="3">Uncharacterized protein</fullName>
    </submittedName>
</protein>
<accession>C0PJS7</accession>
<dbReference type="ExpressionAtlas" id="C0PJS7">
    <property type="expression patterns" value="baseline and differential"/>
</dbReference>
<dbReference type="AlphaFoldDB" id="C0PJS7"/>
<keyword evidence="2" id="KW-0472">Membrane</keyword>
<keyword evidence="2" id="KW-0812">Transmembrane</keyword>
<dbReference type="GO" id="GO:0016020">
    <property type="term" value="C:membrane"/>
    <property type="evidence" value="ECO:0007669"/>
    <property type="project" value="InterPro"/>
</dbReference>
<comment type="similarity">
    <text evidence="1">Belongs to the multi antimicrobial extrusion (MATE) (TC 2.A.66.1) family.</text>
</comment>
<dbReference type="InterPro" id="IPR002528">
    <property type="entry name" value="MATE_fam"/>
</dbReference>
<dbReference type="EMBL" id="BT068546">
    <property type="protein sequence ID" value="ACN35443.1"/>
    <property type="molecule type" value="mRNA"/>
</dbReference>
<dbReference type="GO" id="GO:0042910">
    <property type="term" value="F:xenobiotic transmembrane transporter activity"/>
    <property type="evidence" value="ECO:0007669"/>
    <property type="project" value="InterPro"/>
</dbReference>
<sequence length="104" mass="11132">MPSSSSMGMGMGKAAVVSKSWQESKLLWHIAFPAILTAVFQFSIGFVTVGFVGHIGSVELAAVTVVENVIEGFAYGVLVRAAHICNDYTPPSSVLLVRKEKTFL</sequence>
<proteinExistence type="evidence at transcript level"/>
<evidence type="ECO:0000256" key="1">
    <source>
        <dbReference type="ARBA" id="ARBA00010199"/>
    </source>
</evidence>
<reference evidence="3" key="1">
    <citation type="journal article" date="2009" name="PLoS Genet.">
        <title>Sequencing, mapping, and analysis of 27,455 maize full-length cDNAs.</title>
        <authorList>
            <person name="Soderlund C."/>
            <person name="Descour A."/>
            <person name="Kudrna D."/>
            <person name="Bomhoff M."/>
            <person name="Boyd L."/>
            <person name="Currie J."/>
            <person name="Angelova A."/>
            <person name="Collura K."/>
            <person name="Wissotski M."/>
            <person name="Ashley E."/>
            <person name="Morrow D."/>
            <person name="Fernandes J."/>
            <person name="Walbot V."/>
            <person name="Yu Y."/>
        </authorList>
    </citation>
    <scope>NUCLEOTIDE SEQUENCE</scope>
    <source>
        <strain evidence="3">B73</strain>
    </source>
</reference>